<organism evidence="3 4">
    <name type="scientific">Nesidiocoris tenuis</name>
    <dbReference type="NCBI Taxonomy" id="355587"/>
    <lineage>
        <taxon>Eukaryota</taxon>
        <taxon>Metazoa</taxon>
        <taxon>Ecdysozoa</taxon>
        <taxon>Arthropoda</taxon>
        <taxon>Hexapoda</taxon>
        <taxon>Insecta</taxon>
        <taxon>Pterygota</taxon>
        <taxon>Neoptera</taxon>
        <taxon>Paraneoptera</taxon>
        <taxon>Hemiptera</taxon>
        <taxon>Heteroptera</taxon>
        <taxon>Panheteroptera</taxon>
        <taxon>Cimicomorpha</taxon>
        <taxon>Miridae</taxon>
        <taxon>Dicyphina</taxon>
        <taxon>Nesidiocoris</taxon>
    </lineage>
</organism>
<name>A0A6H5G3Q3_9HEMI</name>
<dbReference type="AlphaFoldDB" id="A0A6H5G3Q3"/>
<keyword evidence="4" id="KW-1185">Reference proteome</keyword>
<keyword evidence="2" id="KW-0472">Membrane</keyword>
<dbReference type="Proteomes" id="UP000479000">
    <property type="component" value="Unassembled WGS sequence"/>
</dbReference>
<dbReference type="EMBL" id="CADCXU010005703">
    <property type="protein sequence ID" value="CAA9997326.1"/>
    <property type="molecule type" value="Genomic_DNA"/>
</dbReference>
<sequence length="70" mass="8336">MEILLAIFSMVTALVLIVFLVAIGWYLVWILFLSRFRFVRELIGWMQENPNSQDSPRVTAPKKQRRRRVD</sequence>
<reference evidence="3 4" key="1">
    <citation type="submission" date="2020-02" db="EMBL/GenBank/DDBJ databases">
        <authorList>
            <person name="Ferguson B K."/>
        </authorList>
    </citation>
    <scope>NUCLEOTIDE SEQUENCE [LARGE SCALE GENOMIC DNA]</scope>
</reference>
<dbReference type="OrthoDB" id="25586at2759"/>
<feature type="compositionally biased region" description="Basic residues" evidence="1">
    <location>
        <begin position="60"/>
        <end position="70"/>
    </location>
</feature>
<dbReference type="InterPro" id="IPR031851">
    <property type="entry name" value="DUF4750"/>
</dbReference>
<evidence type="ECO:0000313" key="4">
    <source>
        <dbReference type="Proteomes" id="UP000479000"/>
    </source>
</evidence>
<keyword evidence="2" id="KW-0812">Transmembrane</keyword>
<accession>A0A6H5G3Q3</accession>
<protein>
    <recommendedName>
        <fullName evidence="5">Small integral membrane protein 13</fullName>
    </recommendedName>
</protein>
<evidence type="ECO:0000256" key="2">
    <source>
        <dbReference type="SAM" id="Phobius"/>
    </source>
</evidence>
<evidence type="ECO:0008006" key="5">
    <source>
        <dbReference type="Google" id="ProtNLM"/>
    </source>
</evidence>
<keyword evidence="2" id="KW-1133">Transmembrane helix</keyword>
<evidence type="ECO:0000256" key="1">
    <source>
        <dbReference type="SAM" id="MobiDB-lite"/>
    </source>
</evidence>
<dbReference type="Pfam" id="PF15938">
    <property type="entry name" value="DUF4750"/>
    <property type="match status" value="1"/>
</dbReference>
<feature type="transmembrane region" description="Helical" evidence="2">
    <location>
        <begin position="6"/>
        <end position="32"/>
    </location>
</feature>
<dbReference type="PANTHER" id="PTHR36877">
    <property type="entry name" value="SMALL INTEGRAL MEMBRANE PROTEIN 13"/>
    <property type="match status" value="1"/>
</dbReference>
<evidence type="ECO:0000313" key="3">
    <source>
        <dbReference type="EMBL" id="CAA9997326.1"/>
    </source>
</evidence>
<feature type="region of interest" description="Disordered" evidence="1">
    <location>
        <begin position="48"/>
        <end position="70"/>
    </location>
</feature>
<gene>
    <name evidence="3" type="ORF">NTEN_LOCUS3633</name>
</gene>
<dbReference type="PANTHER" id="PTHR36877:SF1">
    <property type="entry name" value="SMALL INTEGRAL MEMBRANE PROTEIN 13"/>
    <property type="match status" value="1"/>
</dbReference>
<proteinExistence type="predicted"/>